<sequence>MGLEDSVGLERLRSPVLIYLVHRTQWDKYFTYRKWRCDERTELMGAHTTLEGAHIAVAKDFKLHAEARFPRWVPELRKDQMEKRIELDRLAAEELFNYINQFMAEKKMEDKQVDVGWTYHVTQTTLTPLARKRKLNSEMTGDEEIVDEEDERPREKVLMLEDSGIKSNKENSCPSCKPFNTKIVVKRIVVEEGGGSGAPTETRNVFQKILRRFLPVLAFGVEDILTKISWTSYQKSDVNDCSTPEVWASSEFKHQ</sequence>
<evidence type="ECO:0000313" key="1">
    <source>
        <dbReference type="EMBL" id="KAL3694718.1"/>
    </source>
</evidence>
<dbReference type="AlphaFoldDB" id="A0ABD3HTK4"/>
<keyword evidence="2" id="KW-1185">Reference proteome</keyword>
<accession>A0ABD3HTK4</accession>
<proteinExistence type="predicted"/>
<dbReference type="Proteomes" id="UP001633002">
    <property type="component" value="Unassembled WGS sequence"/>
</dbReference>
<organism evidence="1 2">
    <name type="scientific">Riccia sorocarpa</name>
    <dbReference type="NCBI Taxonomy" id="122646"/>
    <lineage>
        <taxon>Eukaryota</taxon>
        <taxon>Viridiplantae</taxon>
        <taxon>Streptophyta</taxon>
        <taxon>Embryophyta</taxon>
        <taxon>Marchantiophyta</taxon>
        <taxon>Marchantiopsida</taxon>
        <taxon>Marchantiidae</taxon>
        <taxon>Marchantiales</taxon>
        <taxon>Ricciaceae</taxon>
        <taxon>Riccia</taxon>
    </lineage>
</organism>
<reference evidence="1 2" key="1">
    <citation type="submission" date="2024-09" db="EMBL/GenBank/DDBJ databases">
        <title>Chromosome-scale assembly of Riccia sorocarpa.</title>
        <authorList>
            <person name="Paukszto L."/>
        </authorList>
    </citation>
    <scope>NUCLEOTIDE SEQUENCE [LARGE SCALE GENOMIC DNA]</scope>
    <source>
        <strain evidence="1">LP-2024</strain>
        <tissue evidence="1">Aerial parts of the thallus</tissue>
    </source>
</reference>
<evidence type="ECO:0008006" key="3">
    <source>
        <dbReference type="Google" id="ProtNLM"/>
    </source>
</evidence>
<dbReference type="EMBL" id="JBJQOH010000003">
    <property type="protein sequence ID" value="KAL3694718.1"/>
    <property type="molecule type" value="Genomic_DNA"/>
</dbReference>
<comment type="caution">
    <text evidence="1">The sequence shown here is derived from an EMBL/GenBank/DDBJ whole genome shotgun (WGS) entry which is preliminary data.</text>
</comment>
<evidence type="ECO:0000313" key="2">
    <source>
        <dbReference type="Proteomes" id="UP001633002"/>
    </source>
</evidence>
<gene>
    <name evidence="1" type="ORF">R1sor_008369</name>
</gene>
<name>A0ABD3HTK4_9MARC</name>
<protein>
    <recommendedName>
        <fullName evidence="3">Transposase</fullName>
    </recommendedName>
</protein>